<dbReference type="SMART" id="SM00318">
    <property type="entry name" value="SNc"/>
    <property type="match status" value="1"/>
</dbReference>
<reference evidence="5 6" key="1">
    <citation type="submission" date="2012-10" db="EMBL/GenBank/DDBJ databases">
        <authorList>
            <person name="Genoscope - CEA"/>
        </authorList>
    </citation>
    <scope>NUCLEOTIDE SEQUENCE [LARGE SCALE GENOMIC DNA]</scope>
    <source>
        <strain evidence="6">AM13 / DSM 14728</strain>
    </source>
</reference>
<evidence type="ECO:0000313" key="5">
    <source>
        <dbReference type="EMBL" id="CCO24311.1"/>
    </source>
</evidence>
<feature type="domain" description="TNase-like" evidence="4">
    <location>
        <begin position="16"/>
        <end position="145"/>
    </location>
</feature>
<organism evidence="5 6">
    <name type="scientific">Maridesulfovibrio hydrothermalis AM13 = DSM 14728</name>
    <dbReference type="NCBI Taxonomy" id="1121451"/>
    <lineage>
        <taxon>Bacteria</taxon>
        <taxon>Pseudomonadati</taxon>
        <taxon>Thermodesulfobacteriota</taxon>
        <taxon>Desulfovibrionia</taxon>
        <taxon>Desulfovibrionales</taxon>
        <taxon>Desulfovibrionaceae</taxon>
        <taxon>Maridesulfovibrio</taxon>
    </lineage>
</organism>
<keyword evidence="1" id="KW-0540">Nuclease</keyword>
<dbReference type="eggNOG" id="COG1525">
    <property type="taxonomic scope" value="Bacteria"/>
</dbReference>
<protein>
    <submittedName>
        <fullName evidence="5">Nuclease (SNase domain protein)</fullName>
    </submittedName>
</protein>
<dbReference type="Proteomes" id="UP000010808">
    <property type="component" value="Chromosome"/>
</dbReference>
<name>L0RFG3_9BACT</name>
<dbReference type="InterPro" id="IPR016071">
    <property type="entry name" value="Staphylococal_nuclease_OB-fold"/>
</dbReference>
<evidence type="ECO:0000256" key="2">
    <source>
        <dbReference type="ARBA" id="ARBA00022759"/>
    </source>
</evidence>
<dbReference type="STRING" id="1121451.DESAM_22044"/>
<dbReference type="RefSeq" id="WP_015336911.1">
    <property type="nucleotide sequence ID" value="NC_020055.1"/>
</dbReference>
<dbReference type="HOGENOM" id="CLU_046484_5_3_7"/>
<evidence type="ECO:0000256" key="1">
    <source>
        <dbReference type="ARBA" id="ARBA00022722"/>
    </source>
</evidence>
<dbReference type="EMBL" id="FO203522">
    <property type="protein sequence ID" value="CCO24311.1"/>
    <property type="molecule type" value="Genomic_DNA"/>
</dbReference>
<dbReference type="GO" id="GO:0016787">
    <property type="term" value="F:hydrolase activity"/>
    <property type="evidence" value="ECO:0007669"/>
    <property type="project" value="UniProtKB-KW"/>
</dbReference>
<dbReference type="PANTHER" id="PTHR12302:SF3">
    <property type="entry name" value="SERINE_THREONINE-PROTEIN KINASE 31"/>
    <property type="match status" value="1"/>
</dbReference>
<dbReference type="InterPro" id="IPR035437">
    <property type="entry name" value="SNase_OB-fold_sf"/>
</dbReference>
<dbReference type="KEGG" id="dhy:DESAM_22044"/>
<sequence>MFFVLALFTFTASAGHAFEGKVRYVIDGDTFILENNKTVRMASIDTSEIGRNGKRDQYYAREATDILKRLISGKRVRIEYTPDHKDHYKRIVGWVYVDDLFVNEYMVRNGAAFFYYHKNNQKKLQNMILQAQRRAYKEMKGFWPVISKLEKFNRKWIGNKRSYRCFPDGSRSARKIGKQNRVFFPGLEQAFLKGYSPARNTNIWPVVR</sequence>
<dbReference type="PROSITE" id="PS50830">
    <property type="entry name" value="TNASE_3"/>
    <property type="match status" value="1"/>
</dbReference>
<keyword evidence="6" id="KW-1185">Reference proteome</keyword>
<dbReference type="GO" id="GO:0004519">
    <property type="term" value="F:endonuclease activity"/>
    <property type="evidence" value="ECO:0007669"/>
    <property type="project" value="UniProtKB-KW"/>
</dbReference>
<dbReference type="SUPFAM" id="SSF50199">
    <property type="entry name" value="Staphylococcal nuclease"/>
    <property type="match status" value="1"/>
</dbReference>
<keyword evidence="3" id="KW-0378">Hydrolase</keyword>
<dbReference type="Pfam" id="PF00565">
    <property type="entry name" value="SNase"/>
    <property type="match status" value="1"/>
</dbReference>
<dbReference type="PATRIC" id="fig|1121451.3.peg.2269"/>
<evidence type="ECO:0000313" key="6">
    <source>
        <dbReference type="Proteomes" id="UP000010808"/>
    </source>
</evidence>
<dbReference type="Gene3D" id="2.40.50.90">
    <property type="match status" value="1"/>
</dbReference>
<dbReference type="SUPFAM" id="SSF57884">
    <property type="entry name" value="Ada DNA repair protein, N-terminal domain (N-Ada 10)"/>
    <property type="match status" value="1"/>
</dbReference>
<keyword evidence="2" id="KW-0255">Endonuclease</keyword>
<evidence type="ECO:0000259" key="4">
    <source>
        <dbReference type="PROSITE" id="PS50830"/>
    </source>
</evidence>
<evidence type="ECO:0000256" key="3">
    <source>
        <dbReference type="ARBA" id="ARBA00022801"/>
    </source>
</evidence>
<accession>L0RFG3</accession>
<proteinExistence type="predicted"/>
<gene>
    <name evidence="5" type="ORF">DESAM_22044</name>
</gene>
<dbReference type="InterPro" id="IPR035451">
    <property type="entry name" value="Ada-like_dom_sf"/>
</dbReference>
<dbReference type="AlphaFoldDB" id="L0RFG3"/>
<dbReference type="PANTHER" id="PTHR12302">
    <property type="entry name" value="EBNA2 BINDING PROTEIN P100"/>
    <property type="match status" value="1"/>
</dbReference>